<feature type="non-terminal residue" evidence="2">
    <location>
        <position position="71"/>
    </location>
</feature>
<evidence type="ECO:0000313" key="2">
    <source>
        <dbReference type="EMBL" id="CAH2293697.1"/>
    </source>
</evidence>
<evidence type="ECO:0000313" key="3">
    <source>
        <dbReference type="Proteomes" id="UP001295444"/>
    </source>
</evidence>
<accession>A0AAD1S6L2</accession>
<protein>
    <submittedName>
        <fullName evidence="2">Uncharacterized protein</fullName>
    </submittedName>
</protein>
<feature type="chain" id="PRO_5041898128" evidence="1">
    <location>
        <begin position="23"/>
        <end position="71"/>
    </location>
</feature>
<name>A0AAD1S6L2_PELCU</name>
<keyword evidence="1" id="KW-0732">Signal</keyword>
<dbReference type="EMBL" id="OW240916">
    <property type="protein sequence ID" value="CAH2293697.1"/>
    <property type="molecule type" value="Genomic_DNA"/>
</dbReference>
<keyword evidence="3" id="KW-1185">Reference proteome</keyword>
<sequence>KFKHTCWFISFLSTMNTLRVLNEPGEWSTGCFSNGKVARRQKFDEVAFILCPLLKGSKGCVMCCVACGKMT</sequence>
<dbReference type="Proteomes" id="UP001295444">
    <property type="component" value="Chromosome 05"/>
</dbReference>
<feature type="non-terminal residue" evidence="2">
    <location>
        <position position="1"/>
    </location>
</feature>
<proteinExistence type="predicted"/>
<organism evidence="2 3">
    <name type="scientific">Pelobates cultripes</name>
    <name type="common">Western spadefoot toad</name>
    <dbReference type="NCBI Taxonomy" id="61616"/>
    <lineage>
        <taxon>Eukaryota</taxon>
        <taxon>Metazoa</taxon>
        <taxon>Chordata</taxon>
        <taxon>Craniata</taxon>
        <taxon>Vertebrata</taxon>
        <taxon>Euteleostomi</taxon>
        <taxon>Amphibia</taxon>
        <taxon>Batrachia</taxon>
        <taxon>Anura</taxon>
        <taxon>Pelobatoidea</taxon>
        <taxon>Pelobatidae</taxon>
        <taxon>Pelobates</taxon>
    </lineage>
</organism>
<dbReference type="AlphaFoldDB" id="A0AAD1S6L2"/>
<reference evidence="2" key="1">
    <citation type="submission" date="2022-03" db="EMBL/GenBank/DDBJ databases">
        <authorList>
            <person name="Alioto T."/>
            <person name="Alioto T."/>
            <person name="Gomez Garrido J."/>
        </authorList>
    </citation>
    <scope>NUCLEOTIDE SEQUENCE</scope>
</reference>
<feature type="signal peptide" evidence="1">
    <location>
        <begin position="1"/>
        <end position="22"/>
    </location>
</feature>
<evidence type="ECO:0000256" key="1">
    <source>
        <dbReference type="SAM" id="SignalP"/>
    </source>
</evidence>
<gene>
    <name evidence="2" type="ORF">PECUL_23A040040</name>
</gene>